<sequence>MNREQRLYSVIYDYFFTRICLGFYQEGDTLPSIGEAREMFGVSTRTIRKAYHMLEEEGYLSISRGRNAVVIRGAPGGQCREVCVAYFAARRDSILDLSWMAKKILPEIFLRGFLMMDGEGLDGLALSVEKMRIQNLQTQLQCFCRILAPLGNPLLTSFFWEISVFSRMTYLRGLFADEAENERDSENLRCRFMEMIDARRAEDSERLRTLICRFFGNCDVHVRAHFGELASRYAPASEQVPFTWRVYKGRPQQGFFIAMKLIRKIYAEDYRLGEFLPSAADLAEEYGVSVITIRRTLVLLGRLGLTETINGRGTRVIPQEENVARQGLQAPAVRKNLKIFLQTVQMLALTGEAVMLASFPHFKPDKVRRAAETFRNETAYDIVPFTCMELVADSDASPCLRELYGQLSDLFGWGVILRFLARGSSVSGERRELIEEMRAGLAARDAGRFARGFSGLMFHVLEGAGRRLRERGVL</sequence>
<dbReference type="GO" id="GO:0045892">
    <property type="term" value="P:negative regulation of DNA-templated transcription"/>
    <property type="evidence" value="ECO:0007669"/>
    <property type="project" value="TreeGrafter"/>
</dbReference>
<dbReference type="RefSeq" id="WP_121587551.1">
    <property type="nucleotide sequence ID" value="NZ_RCHT01000038.1"/>
</dbReference>
<reference evidence="5 6" key="1">
    <citation type="submission" date="2018-10" db="EMBL/GenBank/DDBJ databases">
        <title>Anaerotruncus faecis sp. nov., isolated from human feces.</title>
        <authorList>
            <person name="Wang Y.-J."/>
        </authorList>
    </citation>
    <scope>NUCLEOTIDE SEQUENCE [LARGE SCALE GENOMIC DNA]</scope>
    <source>
        <strain evidence="5 6">22A2-44</strain>
    </source>
</reference>
<evidence type="ECO:0000256" key="3">
    <source>
        <dbReference type="ARBA" id="ARBA00023163"/>
    </source>
</evidence>
<feature type="domain" description="HTH gntR-type" evidence="4">
    <location>
        <begin position="5"/>
        <end position="73"/>
    </location>
</feature>
<evidence type="ECO:0000313" key="6">
    <source>
        <dbReference type="Proteomes" id="UP000276301"/>
    </source>
</evidence>
<protein>
    <submittedName>
        <fullName evidence="5">GntR family transcriptional regulator</fullName>
    </submittedName>
</protein>
<accession>A0A498CNB6</accession>
<keyword evidence="6" id="KW-1185">Reference proteome</keyword>
<keyword evidence="2" id="KW-0238">DNA-binding</keyword>
<dbReference type="AlphaFoldDB" id="A0A498CNB6"/>
<dbReference type="InterPro" id="IPR050679">
    <property type="entry name" value="Bact_HTH_transcr_reg"/>
</dbReference>
<dbReference type="InterPro" id="IPR000524">
    <property type="entry name" value="Tscrpt_reg_HTH_GntR"/>
</dbReference>
<dbReference type="GO" id="GO:0003700">
    <property type="term" value="F:DNA-binding transcription factor activity"/>
    <property type="evidence" value="ECO:0007669"/>
    <property type="project" value="InterPro"/>
</dbReference>
<evidence type="ECO:0000256" key="1">
    <source>
        <dbReference type="ARBA" id="ARBA00023015"/>
    </source>
</evidence>
<dbReference type="SUPFAM" id="SSF46785">
    <property type="entry name" value="Winged helix' DNA-binding domain"/>
    <property type="match status" value="2"/>
</dbReference>
<dbReference type="PANTHER" id="PTHR44846">
    <property type="entry name" value="MANNOSYL-D-GLYCERATE TRANSPORT/METABOLISM SYSTEM REPRESSOR MNGR-RELATED"/>
    <property type="match status" value="1"/>
</dbReference>
<organism evidence="5 6">
    <name type="scientific">Anaerotruncus massiliensis</name>
    <name type="common">ex Liu et al. 2021</name>
    <dbReference type="NCBI Taxonomy" id="2321404"/>
    <lineage>
        <taxon>Bacteria</taxon>
        <taxon>Bacillati</taxon>
        <taxon>Bacillota</taxon>
        <taxon>Clostridia</taxon>
        <taxon>Eubacteriales</taxon>
        <taxon>Oscillospiraceae</taxon>
        <taxon>Anaerotruncus</taxon>
    </lineage>
</organism>
<comment type="caution">
    <text evidence="5">The sequence shown here is derived from an EMBL/GenBank/DDBJ whole genome shotgun (WGS) entry which is preliminary data.</text>
</comment>
<gene>
    <name evidence="5" type="ORF">D4A47_12675</name>
</gene>
<dbReference type="GO" id="GO:0003677">
    <property type="term" value="F:DNA binding"/>
    <property type="evidence" value="ECO:0007669"/>
    <property type="project" value="UniProtKB-KW"/>
</dbReference>
<dbReference type="InterPro" id="IPR036388">
    <property type="entry name" value="WH-like_DNA-bd_sf"/>
</dbReference>
<dbReference type="PANTHER" id="PTHR44846:SF17">
    <property type="entry name" value="GNTR-FAMILY TRANSCRIPTIONAL REGULATOR"/>
    <property type="match status" value="1"/>
</dbReference>
<evidence type="ECO:0000256" key="2">
    <source>
        <dbReference type="ARBA" id="ARBA00023125"/>
    </source>
</evidence>
<dbReference type="SMART" id="SM00345">
    <property type="entry name" value="HTH_GNTR"/>
    <property type="match status" value="2"/>
</dbReference>
<dbReference type="InterPro" id="IPR036390">
    <property type="entry name" value="WH_DNA-bd_sf"/>
</dbReference>
<keyword evidence="1" id="KW-0805">Transcription regulation</keyword>
<keyword evidence="3" id="KW-0804">Transcription</keyword>
<proteinExistence type="predicted"/>
<feature type="domain" description="HTH gntR-type" evidence="4">
    <location>
        <begin position="251"/>
        <end position="319"/>
    </location>
</feature>
<dbReference type="PROSITE" id="PS50949">
    <property type="entry name" value="HTH_GNTR"/>
    <property type="match status" value="2"/>
</dbReference>
<dbReference type="Gene3D" id="1.10.10.10">
    <property type="entry name" value="Winged helix-like DNA-binding domain superfamily/Winged helix DNA-binding domain"/>
    <property type="match status" value="2"/>
</dbReference>
<dbReference type="Proteomes" id="UP000276301">
    <property type="component" value="Unassembled WGS sequence"/>
</dbReference>
<dbReference type="CDD" id="cd07377">
    <property type="entry name" value="WHTH_GntR"/>
    <property type="match status" value="2"/>
</dbReference>
<evidence type="ECO:0000259" key="4">
    <source>
        <dbReference type="PROSITE" id="PS50949"/>
    </source>
</evidence>
<dbReference type="Pfam" id="PF00392">
    <property type="entry name" value="GntR"/>
    <property type="match status" value="2"/>
</dbReference>
<name>A0A498CNB6_9FIRM</name>
<evidence type="ECO:0000313" key="5">
    <source>
        <dbReference type="EMBL" id="RLL08032.1"/>
    </source>
</evidence>
<dbReference type="EMBL" id="RCHT01000038">
    <property type="protein sequence ID" value="RLL08032.1"/>
    <property type="molecule type" value="Genomic_DNA"/>
</dbReference>